<dbReference type="AlphaFoldDB" id="A0AA88DEZ5"/>
<dbReference type="Proteomes" id="UP001187192">
    <property type="component" value="Unassembled WGS sequence"/>
</dbReference>
<evidence type="ECO:0000313" key="2">
    <source>
        <dbReference type="EMBL" id="GMN52692.1"/>
    </source>
</evidence>
<feature type="compositionally biased region" description="Low complexity" evidence="1">
    <location>
        <begin position="1"/>
        <end position="13"/>
    </location>
</feature>
<dbReference type="EMBL" id="BTGU01000042">
    <property type="protein sequence ID" value="GMN52692.1"/>
    <property type="molecule type" value="Genomic_DNA"/>
</dbReference>
<gene>
    <name evidence="2" type="ORF">TIFTF001_021838</name>
</gene>
<accession>A0AA88DEZ5</accession>
<proteinExistence type="predicted"/>
<comment type="caution">
    <text evidence="2">The sequence shown here is derived from an EMBL/GenBank/DDBJ whole genome shotgun (WGS) entry which is preliminary data.</text>
</comment>
<feature type="region of interest" description="Disordered" evidence="1">
    <location>
        <begin position="1"/>
        <end position="83"/>
    </location>
</feature>
<name>A0AA88DEZ5_FICCA</name>
<evidence type="ECO:0000256" key="1">
    <source>
        <dbReference type="SAM" id="MobiDB-lite"/>
    </source>
</evidence>
<feature type="compositionally biased region" description="Pro residues" evidence="1">
    <location>
        <begin position="45"/>
        <end position="58"/>
    </location>
</feature>
<protein>
    <submittedName>
        <fullName evidence="2">Uncharacterized protein</fullName>
    </submittedName>
</protein>
<keyword evidence="3" id="KW-1185">Reference proteome</keyword>
<sequence>MSDSQSSVSSVTVECNGLELARRPQGRARTVASRKSLCNGLETGPPHPPSPTVAPLPPSSDLGAPTKSTFGLPPAPPKSRSGSWPPPIHTAFWARQTECPVIWVCWVCCSSSSRESGAWQRKRRHGGGWVGGGGAPSKFGFGLCGGRWVFALVGEGEGPTTKKTRMVSGVKRRI</sequence>
<evidence type="ECO:0000313" key="3">
    <source>
        <dbReference type="Proteomes" id="UP001187192"/>
    </source>
</evidence>
<organism evidence="2 3">
    <name type="scientific">Ficus carica</name>
    <name type="common">Common fig</name>
    <dbReference type="NCBI Taxonomy" id="3494"/>
    <lineage>
        <taxon>Eukaryota</taxon>
        <taxon>Viridiplantae</taxon>
        <taxon>Streptophyta</taxon>
        <taxon>Embryophyta</taxon>
        <taxon>Tracheophyta</taxon>
        <taxon>Spermatophyta</taxon>
        <taxon>Magnoliopsida</taxon>
        <taxon>eudicotyledons</taxon>
        <taxon>Gunneridae</taxon>
        <taxon>Pentapetalae</taxon>
        <taxon>rosids</taxon>
        <taxon>fabids</taxon>
        <taxon>Rosales</taxon>
        <taxon>Moraceae</taxon>
        <taxon>Ficeae</taxon>
        <taxon>Ficus</taxon>
    </lineage>
</organism>
<reference evidence="2" key="1">
    <citation type="submission" date="2023-07" db="EMBL/GenBank/DDBJ databases">
        <title>draft genome sequence of fig (Ficus carica).</title>
        <authorList>
            <person name="Takahashi T."/>
            <person name="Nishimura K."/>
        </authorList>
    </citation>
    <scope>NUCLEOTIDE SEQUENCE</scope>
</reference>